<dbReference type="PROSITE" id="PS50943">
    <property type="entry name" value="HTH_CROC1"/>
    <property type="match status" value="1"/>
</dbReference>
<comment type="caution">
    <text evidence="3">The sequence shown here is derived from an EMBL/GenBank/DDBJ whole genome shotgun (WGS) entry which is preliminary data.</text>
</comment>
<dbReference type="AlphaFoldDB" id="A0A177N7G2"/>
<dbReference type="InterPro" id="IPR052345">
    <property type="entry name" value="Rad_response_metalloprotease"/>
</dbReference>
<proteinExistence type="inferred from homology"/>
<dbReference type="Gene3D" id="1.10.260.40">
    <property type="entry name" value="lambda repressor-like DNA-binding domains"/>
    <property type="match status" value="1"/>
</dbReference>
<comment type="similarity">
    <text evidence="1">Belongs to the short-chain fatty acyl-CoA assimilation regulator (ScfR) family.</text>
</comment>
<protein>
    <submittedName>
        <fullName evidence="3">Peptidase</fullName>
    </submittedName>
</protein>
<feature type="domain" description="HTH cro/C1-type" evidence="2">
    <location>
        <begin position="24"/>
        <end position="65"/>
    </location>
</feature>
<dbReference type="InterPro" id="IPR010982">
    <property type="entry name" value="Lambda_DNA-bd_dom_sf"/>
</dbReference>
<dbReference type="CDD" id="cd00093">
    <property type="entry name" value="HTH_XRE"/>
    <property type="match status" value="1"/>
</dbReference>
<accession>A0A177N7G2</accession>
<dbReference type="Proteomes" id="UP000077628">
    <property type="component" value="Unassembled WGS sequence"/>
</dbReference>
<keyword evidence="4" id="KW-1185">Reference proteome</keyword>
<dbReference type="GO" id="GO:0003677">
    <property type="term" value="F:DNA binding"/>
    <property type="evidence" value="ECO:0007669"/>
    <property type="project" value="InterPro"/>
</dbReference>
<dbReference type="Pfam" id="PF06114">
    <property type="entry name" value="Peptidase_M78"/>
    <property type="match status" value="1"/>
</dbReference>
<evidence type="ECO:0000313" key="3">
    <source>
        <dbReference type="EMBL" id="OAI13795.1"/>
    </source>
</evidence>
<name>A0A177N7G2_9GAMM</name>
<dbReference type="OrthoDB" id="9796786at2"/>
<dbReference type="InterPro" id="IPR001387">
    <property type="entry name" value="Cro/C1-type_HTH"/>
</dbReference>
<organism evidence="3 4">
    <name type="scientific">Methylomonas koyamae</name>
    <dbReference type="NCBI Taxonomy" id="702114"/>
    <lineage>
        <taxon>Bacteria</taxon>
        <taxon>Pseudomonadati</taxon>
        <taxon>Pseudomonadota</taxon>
        <taxon>Gammaproteobacteria</taxon>
        <taxon>Methylococcales</taxon>
        <taxon>Methylococcaceae</taxon>
        <taxon>Methylomonas</taxon>
    </lineage>
</organism>
<dbReference type="PANTHER" id="PTHR43236:SF2">
    <property type="entry name" value="BLL0069 PROTEIN"/>
    <property type="match status" value="1"/>
</dbReference>
<dbReference type="InterPro" id="IPR010359">
    <property type="entry name" value="IrrE_HExxH"/>
</dbReference>
<dbReference type="RefSeq" id="WP_064031176.1">
    <property type="nucleotide sequence ID" value="NZ_LUUK01000206.1"/>
</dbReference>
<evidence type="ECO:0000313" key="4">
    <source>
        <dbReference type="Proteomes" id="UP000077628"/>
    </source>
</evidence>
<gene>
    <name evidence="3" type="ORF">A1355_13185</name>
</gene>
<sequence>MTTANINTTMLTWARERSGIAVPEFARKCGVSPDRLSEWESGHRPLTFKQAMTYAEKAHIPFGYLFLVQPPIDELPIPDLRTVEGQANRKFSAELLDLIKLMQQRQEWYKDYLQQHFVGPNPIVGRFAVKDGVTTIVHDMRTALGVGIHPQRGSWEDYYRDLVNRIESVGVLVMRQSDVGHYTRPLRVEEFRGFAIADGYAPIIFVNQADALGARLFTLVHELCHIWIGQSGISDASTQTHREEEVLCNAVAAEFLVPATEFQPLWQQGQKNWQSNLPTLETHFHVSTWALARRALTLNFITPDEYQRYINAQQAAYQDRNDEGGGPGYYRTKKAQISQRFSRAVVSEALSGQLLLREASQLLGGIKPDKIATFAKELGV</sequence>
<reference evidence="4" key="1">
    <citation type="submission" date="2016-03" db="EMBL/GenBank/DDBJ databases">
        <authorList>
            <person name="Heylen K."/>
            <person name="De Vos P."/>
            <person name="Vekeman B."/>
        </authorList>
    </citation>
    <scope>NUCLEOTIDE SEQUENCE [LARGE SCALE GENOMIC DNA]</scope>
    <source>
        <strain evidence="4">R-45383</strain>
    </source>
</reference>
<dbReference type="Pfam" id="PF01381">
    <property type="entry name" value="HTH_3"/>
    <property type="match status" value="1"/>
</dbReference>
<dbReference type="PANTHER" id="PTHR43236">
    <property type="entry name" value="ANTITOXIN HIGA1"/>
    <property type="match status" value="1"/>
</dbReference>
<dbReference type="SUPFAM" id="SSF47413">
    <property type="entry name" value="lambda repressor-like DNA-binding domains"/>
    <property type="match status" value="1"/>
</dbReference>
<dbReference type="EMBL" id="LUUK01000206">
    <property type="protein sequence ID" value="OAI13795.1"/>
    <property type="molecule type" value="Genomic_DNA"/>
</dbReference>
<dbReference type="SMART" id="SM00530">
    <property type="entry name" value="HTH_XRE"/>
    <property type="match status" value="1"/>
</dbReference>
<evidence type="ECO:0000259" key="2">
    <source>
        <dbReference type="PROSITE" id="PS50943"/>
    </source>
</evidence>
<evidence type="ECO:0000256" key="1">
    <source>
        <dbReference type="ARBA" id="ARBA00007227"/>
    </source>
</evidence>
<dbReference type="Gene3D" id="1.10.10.2910">
    <property type="match status" value="1"/>
</dbReference>